<protein>
    <recommendedName>
        <fullName evidence="1">Chalcone/stilbene synthase C-terminal domain-containing protein</fullName>
    </recommendedName>
</protein>
<reference evidence="2" key="1">
    <citation type="submission" date="2022-05" db="EMBL/GenBank/DDBJ databases">
        <title>The Musa troglodytarum L. genome provides insights into the mechanism of non-climacteric behaviour and enrichment of carotenoids.</title>
        <authorList>
            <person name="Wang J."/>
        </authorList>
    </citation>
    <scope>NUCLEOTIDE SEQUENCE</scope>
    <source>
        <tissue evidence="2">Leaf</tissue>
    </source>
</reference>
<dbReference type="AlphaFoldDB" id="A0A9E7L5F4"/>
<organism evidence="2 3">
    <name type="scientific">Musa troglodytarum</name>
    <name type="common">fe'i banana</name>
    <dbReference type="NCBI Taxonomy" id="320322"/>
    <lineage>
        <taxon>Eukaryota</taxon>
        <taxon>Viridiplantae</taxon>
        <taxon>Streptophyta</taxon>
        <taxon>Embryophyta</taxon>
        <taxon>Tracheophyta</taxon>
        <taxon>Spermatophyta</taxon>
        <taxon>Magnoliopsida</taxon>
        <taxon>Liliopsida</taxon>
        <taxon>Zingiberales</taxon>
        <taxon>Musaceae</taxon>
        <taxon>Musa</taxon>
    </lineage>
</organism>
<dbReference type="InterPro" id="IPR016039">
    <property type="entry name" value="Thiolase-like"/>
</dbReference>
<gene>
    <name evidence="2" type="ORF">MUK42_09317</name>
</gene>
<evidence type="ECO:0000313" key="3">
    <source>
        <dbReference type="Proteomes" id="UP001055439"/>
    </source>
</evidence>
<keyword evidence="3" id="KW-1185">Reference proteome</keyword>
<dbReference type="Gene3D" id="3.40.47.10">
    <property type="match status" value="1"/>
</dbReference>
<evidence type="ECO:0000259" key="1">
    <source>
        <dbReference type="Pfam" id="PF02797"/>
    </source>
</evidence>
<dbReference type="EMBL" id="CP097511">
    <property type="protein sequence ID" value="URE44902.1"/>
    <property type="molecule type" value="Genomic_DNA"/>
</dbReference>
<dbReference type="Pfam" id="PF02797">
    <property type="entry name" value="Chal_sti_synt_C"/>
    <property type="match status" value="1"/>
</dbReference>
<accession>A0A9E7L5F4</accession>
<name>A0A9E7L5F4_9LILI</name>
<proteinExistence type="predicted"/>
<dbReference type="InterPro" id="IPR012328">
    <property type="entry name" value="Chalcone/stilbene_synt_C"/>
</dbReference>
<feature type="domain" description="Chalcone/stilbene synthase C-terminal" evidence="1">
    <location>
        <begin position="1"/>
        <end position="37"/>
    </location>
</feature>
<dbReference type="GO" id="GO:0016746">
    <property type="term" value="F:acyltransferase activity"/>
    <property type="evidence" value="ECO:0007669"/>
    <property type="project" value="InterPro"/>
</dbReference>
<dbReference type="Proteomes" id="UP001055439">
    <property type="component" value="Chromosome 9"/>
</dbReference>
<dbReference type="SUPFAM" id="SSF53901">
    <property type="entry name" value="Thiolase-like"/>
    <property type="match status" value="1"/>
</dbReference>
<evidence type="ECO:0000313" key="2">
    <source>
        <dbReference type="EMBL" id="URE44902.1"/>
    </source>
</evidence>
<dbReference type="OrthoDB" id="329835at2759"/>
<sequence length="352" mass="40230">MQATRRVLGENGNTSSACVLLVLGEMRKRSAEEGLEWGSALRPDCGLAQHVDRCKLQTDGMQRIFADVLISEVIPWCMPRSMQRSHPVNQQEISMGIGYSAELDVRTRFDNLLRDLFNLSRSYYIFHGIQLQHSVSSSISSQQETFNNGEAVTGLGYTEQNCCLLMMDEFEMVQAPCACPEDPAARQKRLDALSTLPSTRFSCPPPLVHVGMSPSMHYLDDAPRMHVMQACNVEEKKDWRPRRPLLELLKRLLALEMDYYTIIISMKLIKRLLAMHPLRRHRRSATCTRFHLREALLVLPVHEGTRNSDAFALRFDRLDVKERALFRVSFSCCMSHQKEFLEPHAARAVFCG</sequence>